<dbReference type="GO" id="GO:0006313">
    <property type="term" value="P:DNA transposition"/>
    <property type="evidence" value="ECO:0007669"/>
    <property type="project" value="InterPro"/>
</dbReference>
<comment type="caution">
    <text evidence="2">The sequence shown here is derived from an EMBL/GenBank/DDBJ whole genome shotgun (WGS) entry which is preliminary data.</text>
</comment>
<gene>
    <name evidence="2" type="ORF">GCM10010121_098740</name>
</gene>
<evidence type="ECO:0000259" key="1">
    <source>
        <dbReference type="Pfam" id="PF01526"/>
    </source>
</evidence>
<dbReference type="EMBL" id="BMQA01000147">
    <property type="protein sequence ID" value="GGJ72395.1"/>
    <property type="molecule type" value="Genomic_DNA"/>
</dbReference>
<dbReference type="GO" id="GO:0004803">
    <property type="term" value="F:transposase activity"/>
    <property type="evidence" value="ECO:0007669"/>
    <property type="project" value="InterPro"/>
</dbReference>
<evidence type="ECO:0000313" key="3">
    <source>
        <dbReference type="Proteomes" id="UP000657574"/>
    </source>
</evidence>
<accession>A0A917PE46</accession>
<protein>
    <recommendedName>
        <fullName evidence="1">Tn3 transposase DDE domain-containing protein</fullName>
    </recommendedName>
</protein>
<reference evidence="2" key="2">
    <citation type="submission" date="2020-09" db="EMBL/GenBank/DDBJ databases">
        <authorList>
            <person name="Sun Q."/>
            <person name="Ohkuma M."/>
        </authorList>
    </citation>
    <scope>NUCLEOTIDE SEQUENCE</scope>
    <source>
        <strain evidence="2">JCM 3086</strain>
    </source>
</reference>
<dbReference type="Proteomes" id="UP000657574">
    <property type="component" value="Unassembled WGS sequence"/>
</dbReference>
<evidence type="ECO:0000313" key="2">
    <source>
        <dbReference type="EMBL" id="GGJ72395.1"/>
    </source>
</evidence>
<feature type="domain" description="Tn3 transposase DDE" evidence="1">
    <location>
        <begin position="2"/>
        <end position="89"/>
    </location>
</feature>
<keyword evidence="3" id="KW-1185">Reference proteome</keyword>
<sequence length="89" mass="9510">MCFTVPVQTLCAGSNPRYFGLRYKGATWLNLVNDQVMGLGGVVVPGTLRDSLFILDAIHARDGGPKPETVITDTASYSDIVFGLFAICG</sequence>
<reference evidence="2" key="1">
    <citation type="journal article" date="2014" name="Int. J. Syst. Evol. Microbiol.">
        <title>Complete genome sequence of Corynebacterium casei LMG S-19264T (=DSM 44701T), isolated from a smear-ripened cheese.</title>
        <authorList>
            <consortium name="US DOE Joint Genome Institute (JGI-PGF)"/>
            <person name="Walter F."/>
            <person name="Albersmeier A."/>
            <person name="Kalinowski J."/>
            <person name="Ruckert C."/>
        </authorList>
    </citation>
    <scope>NUCLEOTIDE SEQUENCE</scope>
    <source>
        <strain evidence="2">JCM 3086</strain>
    </source>
</reference>
<dbReference type="InterPro" id="IPR002513">
    <property type="entry name" value="Tn3_Tnp_DDE_dom"/>
</dbReference>
<dbReference type="AlphaFoldDB" id="A0A917PE46"/>
<dbReference type="Pfam" id="PF01526">
    <property type="entry name" value="DDE_Tnp_Tn3"/>
    <property type="match status" value="1"/>
</dbReference>
<organism evidence="2 3">
    <name type="scientific">Streptomyces brasiliensis</name>
    <dbReference type="NCBI Taxonomy" id="1954"/>
    <lineage>
        <taxon>Bacteria</taxon>
        <taxon>Bacillati</taxon>
        <taxon>Actinomycetota</taxon>
        <taxon>Actinomycetes</taxon>
        <taxon>Kitasatosporales</taxon>
        <taxon>Streptomycetaceae</taxon>
        <taxon>Streptomyces</taxon>
    </lineage>
</organism>
<proteinExistence type="predicted"/>
<name>A0A917PE46_9ACTN</name>